<dbReference type="SMART" id="SM00116">
    <property type="entry name" value="CBS"/>
    <property type="match status" value="2"/>
</dbReference>
<evidence type="ECO:0000313" key="22">
    <source>
        <dbReference type="Proteomes" id="UP000251197"/>
    </source>
</evidence>
<dbReference type="NCBIfam" id="TIGR01302">
    <property type="entry name" value="IMP_dehydrog"/>
    <property type="match status" value="1"/>
</dbReference>
<dbReference type="PIRSF" id="PIRSF000130">
    <property type="entry name" value="IMPDH"/>
    <property type="match status" value="1"/>
</dbReference>
<sequence>MLRIAKEALTFDDVLLVPAHSTVLPNTADLGTQLTKTIRLNIPMLSAAMDTVTEARLAIALAQEGGLGFIHKNMSIERQAEEVKRVKKHESGVVTDPQTVLPTTTLREVKELTERNGFAGYPVVTEENELVGIITGRDVRFVTDLTQPVSVYMTPKERLVTVKEGEARDVVLSKMHEKRVEKALVVDAGFHLRGMITVKDFQKAERKPNACKDEQGRLRVGAAVGAGAGNEERVDALVAAGVDILLIDSSHGHSEGVLQRIRETRAKYPDLQIIGGNVATAAGARALAEAGCSAVKVGIGPGSICTTRIVTGVGVPQITAVADAVEALEGTGIPVIADGGIRFSGDIAKAIAAGAAAVMVGGMLAGTEESPGEIELYQGRAFKSYRGMGSLGAMSKGSSDRYFQTDNAADKLVPEGIEGRVAYKGRLKEIVHQQMGGLRSCMGLTGCGTIDALRTKAEFVRISGAGIQESHVHDVTITKKSRTTAWAPDFTSPATRRALYILVSLASELTSMTENIHKHRILILDFGSQYTQLVARRVRELGVLLRTGGHGMLPKLKFVSSTQAVSFSPAARKAPTERKQPACA</sequence>
<dbReference type="SMART" id="SM01240">
    <property type="entry name" value="IMPDH"/>
    <property type="match status" value="1"/>
</dbReference>
<dbReference type="PANTHER" id="PTHR11911:SF111">
    <property type="entry name" value="INOSINE-5'-MONOPHOSPHATE DEHYDROGENASE"/>
    <property type="match status" value="1"/>
</dbReference>
<evidence type="ECO:0000313" key="21">
    <source>
        <dbReference type="EMBL" id="SQC91615.1"/>
    </source>
</evidence>
<evidence type="ECO:0000256" key="13">
    <source>
        <dbReference type="HAMAP-Rule" id="MF_01964"/>
    </source>
</evidence>
<feature type="domain" description="CBS" evidence="20">
    <location>
        <begin position="153"/>
        <end position="214"/>
    </location>
</feature>
<dbReference type="SUPFAM" id="SSF51412">
    <property type="entry name" value="Inosine monophosphate dehydrogenase (IMPDH)"/>
    <property type="match status" value="1"/>
</dbReference>
<evidence type="ECO:0000256" key="10">
    <source>
        <dbReference type="ARBA" id="ARBA00023027"/>
    </source>
</evidence>
<feature type="binding site" description="in other chain" evidence="13 16">
    <location>
        <position position="300"/>
    </location>
    <ligand>
        <name>K(+)</name>
        <dbReference type="ChEBI" id="CHEBI:29103"/>
        <note>ligand shared between two tetrameric partners</note>
    </ligand>
</feature>
<feature type="binding site" evidence="13">
    <location>
        <begin position="385"/>
        <end position="389"/>
    </location>
    <ligand>
        <name>IMP</name>
        <dbReference type="ChEBI" id="CHEBI:58053"/>
    </ligand>
</feature>
<comment type="subunit">
    <text evidence="3 13">Homotetramer.</text>
</comment>
<keyword evidence="8 13" id="KW-0630">Potassium</keyword>
<feature type="binding site" evidence="13">
    <location>
        <position position="415"/>
    </location>
    <ligand>
        <name>IMP</name>
        <dbReference type="ChEBI" id="CHEBI:58053"/>
    </ligand>
</feature>
<feature type="binding site" evidence="13">
    <location>
        <begin position="361"/>
        <end position="362"/>
    </location>
    <ligand>
        <name>IMP</name>
        <dbReference type="ChEBI" id="CHEBI:58053"/>
    </ligand>
</feature>
<name>A0A2X3J9T4_9ENTR</name>
<feature type="binding site" evidence="13">
    <location>
        <position position="471"/>
    </location>
    <ligand>
        <name>K(+)</name>
        <dbReference type="ChEBI" id="CHEBI:29103"/>
        <note>ligand shared between two tetrameric partners</note>
    </ligand>
</feature>
<dbReference type="HAMAP" id="MF_01964">
    <property type="entry name" value="IMPDH"/>
    <property type="match status" value="1"/>
</dbReference>
<dbReference type="Pfam" id="PF00478">
    <property type="entry name" value="IMPDH"/>
    <property type="match status" value="1"/>
</dbReference>
<keyword evidence="10 13" id="KW-0520">NAD</keyword>
<evidence type="ECO:0000259" key="20">
    <source>
        <dbReference type="PROSITE" id="PS51371"/>
    </source>
</evidence>
<feature type="binding site" evidence="13">
    <location>
        <position position="470"/>
    </location>
    <ligand>
        <name>K(+)</name>
        <dbReference type="ChEBI" id="CHEBI:29103"/>
        <note>ligand shared between two tetrameric partners</note>
    </ligand>
</feature>
<accession>A0A2X3J9T4</accession>
<evidence type="ECO:0000256" key="7">
    <source>
        <dbReference type="ARBA" id="ARBA00022755"/>
    </source>
</evidence>
<feature type="binding site" evidence="13 15">
    <location>
        <begin position="298"/>
        <end position="300"/>
    </location>
    <ligand>
        <name>NAD(+)</name>
        <dbReference type="ChEBI" id="CHEBI:57540"/>
    </ligand>
</feature>
<dbReference type="InterPro" id="IPR046342">
    <property type="entry name" value="CBS_dom_sf"/>
</dbReference>
<dbReference type="UniPathway" id="UPA00601">
    <property type="reaction ID" value="UER00295"/>
</dbReference>
<evidence type="ECO:0000256" key="2">
    <source>
        <dbReference type="ARBA" id="ARBA00005502"/>
    </source>
</evidence>
<organism evidence="21 22">
    <name type="scientific">Cedecea neteri</name>
    <dbReference type="NCBI Taxonomy" id="158822"/>
    <lineage>
        <taxon>Bacteria</taxon>
        <taxon>Pseudomonadati</taxon>
        <taxon>Pseudomonadota</taxon>
        <taxon>Gammaproteobacteria</taxon>
        <taxon>Enterobacterales</taxon>
        <taxon>Enterobacteriaceae</taxon>
        <taxon>Cedecea</taxon>
    </lineage>
</organism>
<feature type="binding site" evidence="13">
    <location>
        <position position="469"/>
    </location>
    <ligand>
        <name>K(+)</name>
        <dbReference type="ChEBI" id="CHEBI:29103"/>
        <note>ligand shared between two tetrameric partners</note>
    </ligand>
</feature>
<dbReference type="InterPro" id="IPR005990">
    <property type="entry name" value="IMP_DH"/>
</dbReference>
<keyword evidence="6 13" id="KW-0332">GMP biosynthesis</keyword>
<evidence type="ECO:0000256" key="16">
    <source>
        <dbReference type="PIRSR" id="PIRSR000130-4"/>
    </source>
</evidence>
<comment type="pathway">
    <text evidence="13 19">Purine metabolism; XMP biosynthesis via de novo pathway; XMP from IMP: step 1/1.</text>
</comment>
<dbReference type="InterPro" id="IPR015875">
    <property type="entry name" value="IMP_DH/GMP_Rdtase_CS"/>
</dbReference>
<dbReference type="STRING" id="158822.LH23_23115"/>
<dbReference type="EC" id="1.1.1.205" evidence="13 19"/>
<gene>
    <name evidence="13 21" type="primary">guaB</name>
    <name evidence="21" type="ORF">NCTC12120_04787</name>
</gene>
<dbReference type="SUPFAM" id="SSF54631">
    <property type="entry name" value="CBS-domain pair"/>
    <property type="match status" value="1"/>
</dbReference>
<dbReference type="GO" id="GO:0000166">
    <property type="term" value="F:nucleotide binding"/>
    <property type="evidence" value="ECO:0007669"/>
    <property type="project" value="UniProtKB-UniRule"/>
</dbReference>
<proteinExistence type="inferred from homology"/>
<evidence type="ECO:0000256" key="3">
    <source>
        <dbReference type="ARBA" id="ARBA00011881"/>
    </source>
</evidence>
<feature type="binding site" evidence="13 15">
    <location>
        <begin position="248"/>
        <end position="250"/>
    </location>
    <ligand>
        <name>NAD(+)</name>
        <dbReference type="ChEBI" id="CHEBI:57540"/>
    </ligand>
</feature>
<feature type="binding site" evidence="13">
    <location>
        <begin position="338"/>
        <end position="340"/>
    </location>
    <ligand>
        <name>IMP</name>
        <dbReference type="ChEBI" id="CHEBI:58053"/>
    </ligand>
</feature>
<evidence type="ECO:0000256" key="5">
    <source>
        <dbReference type="ARBA" id="ARBA00022737"/>
    </source>
</evidence>
<keyword evidence="4 13" id="KW-0479">Metal-binding</keyword>
<evidence type="ECO:0000256" key="14">
    <source>
        <dbReference type="PIRSR" id="PIRSR000130-1"/>
    </source>
</evidence>
<evidence type="ECO:0000256" key="18">
    <source>
        <dbReference type="RuleBase" id="RU003927"/>
    </source>
</evidence>
<feature type="binding site" description="in other chain" evidence="13 16">
    <location>
        <position position="302"/>
    </location>
    <ligand>
        <name>K(+)</name>
        <dbReference type="ChEBI" id="CHEBI:29103"/>
        <note>ligand shared between two tetrameric partners</note>
    </ligand>
</feature>
<evidence type="ECO:0000256" key="19">
    <source>
        <dbReference type="RuleBase" id="RU003928"/>
    </source>
</evidence>
<dbReference type="PANTHER" id="PTHR11911">
    <property type="entry name" value="INOSINE-5-MONOPHOSPHATE DEHYDROGENASE RELATED"/>
    <property type="match status" value="1"/>
</dbReference>
<evidence type="ECO:0000256" key="9">
    <source>
        <dbReference type="ARBA" id="ARBA00023002"/>
    </source>
</evidence>
<dbReference type="InterPro" id="IPR013785">
    <property type="entry name" value="Aldolase_TIM"/>
</dbReference>
<feature type="domain" description="CBS" evidence="20">
    <location>
        <begin position="93"/>
        <end position="151"/>
    </location>
</feature>
<evidence type="ECO:0000256" key="1">
    <source>
        <dbReference type="ARBA" id="ARBA00001958"/>
    </source>
</evidence>
<comment type="activity regulation">
    <text evidence="13">Mycophenolic acid (MPA) is a non-competitive inhibitor that prevents formation of the closed enzyme conformation by binding to the same site as the amobile flap. In contrast, mizoribine monophosphate (MZP) is a competitive inhibitor that induces the closed conformation. MPA is a potent inhibitor of mammalian IMPDHs but a poor inhibitor of the bacterial enzymes. MZP is a more potent inhibitor of bacterial IMPDH.</text>
</comment>
<dbReference type="InterPro" id="IPR001093">
    <property type="entry name" value="IMP_DH_GMPRt"/>
</dbReference>
<comment type="catalytic activity">
    <reaction evidence="12 13 19">
        <text>IMP + NAD(+) + H2O = XMP + NADH + H(+)</text>
        <dbReference type="Rhea" id="RHEA:11708"/>
        <dbReference type="ChEBI" id="CHEBI:15377"/>
        <dbReference type="ChEBI" id="CHEBI:15378"/>
        <dbReference type="ChEBI" id="CHEBI:57464"/>
        <dbReference type="ChEBI" id="CHEBI:57540"/>
        <dbReference type="ChEBI" id="CHEBI:57945"/>
        <dbReference type="ChEBI" id="CHEBI:58053"/>
        <dbReference type="EC" id="1.1.1.205"/>
    </reaction>
</comment>
<dbReference type="Proteomes" id="UP000251197">
    <property type="component" value="Unassembled WGS sequence"/>
</dbReference>
<dbReference type="AlphaFoldDB" id="A0A2X3J9T4"/>
<feature type="active site" description="Thioimidate intermediate" evidence="13 14">
    <location>
        <position position="305"/>
    </location>
</feature>
<evidence type="ECO:0000256" key="15">
    <source>
        <dbReference type="PIRSR" id="PIRSR000130-3"/>
    </source>
</evidence>
<reference evidence="21 22" key="1">
    <citation type="submission" date="2018-06" db="EMBL/GenBank/DDBJ databases">
        <authorList>
            <consortium name="Pathogen Informatics"/>
            <person name="Doyle S."/>
        </authorList>
    </citation>
    <scope>NUCLEOTIDE SEQUENCE [LARGE SCALE GENOMIC DNA]</scope>
    <source>
        <strain evidence="21 22">NCTC12120</strain>
    </source>
</reference>
<dbReference type="EMBL" id="UAVU01000008">
    <property type="protein sequence ID" value="SQC91615.1"/>
    <property type="molecule type" value="Genomic_DNA"/>
</dbReference>
<evidence type="ECO:0000256" key="12">
    <source>
        <dbReference type="ARBA" id="ARBA00048028"/>
    </source>
</evidence>
<dbReference type="PROSITE" id="PS00487">
    <property type="entry name" value="IMP_DH_GMP_RED"/>
    <property type="match status" value="1"/>
</dbReference>
<comment type="cofactor">
    <cofactor evidence="1 13">
        <name>K(+)</name>
        <dbReference type="ChEBI" id="CHEBI:29103"/>
    </cofactor>
</comment>
<comment type="similarity">
    <text evidence="2 13 18">Belongs to the IMPDH/GMPR family.</text>
</comment>
<evidence type="ECO:0000256" key="6">
    <source>
        <dbReference type="ARBA" id="ARBA00022749"/>
    </source>
</evidence>
<dbReference type="CDD" id="cd04601">
    <property type="entry name" value="CBS_pair_IMPDH"/>
    <property type="match status" value="1"/>
</dbReference>
<dbReference type="GO" id="GO:0006177">
    <property type="term" value="P:GMP biosynthetic process"/>
    <property type="evidence" value="ECO:0007669"/>
    <property type="project" value="UniProtKB-UniRule"/>
</dbReference>
<evidence type="ECO:0000256" key="17">
    <source>
        <dbReference type="PROSITE-ProRule" id="PRU00703"/>
    </source>
</evidence>
<dbReference type="PROSITE" id="PS51371">
    <property type="entry name" value="CBS"/>
    <property type="match status" value="2"/>
</dbReference>
<dbReference type="Pfam" id="PF00571">
    <property type="entry name" value="CBS"/>
    <property type="match status" value="2"/>
</dbReference>
<keyword evidence="9 13" id="KW-0560">Oxidoreductase</keyword>
<dbReference type="GO" id="GO:0006183">
    <property type="term" value="P:GTP biosynthetic process"/>
    <property type="evidence" value="ECO:0007669"/>
    <property type="project" value="TreeGrafter"/>
</dbReference>
<comment type="function">
    <text evidence="13">Catalyzes the conversion of inosine 5'-phosphate (IMP) to xanthosine 5'-phosphate (XMP), the first committed and rate-limiting step in the de novo synthesis of guanine nucleotides, and therefore plays an important role in the regulation of cell growth.</text>
</comment>
<evidence type="ECO:0000256" key="11">
    <source>
        <dbReference type="ARBA" id="ARBA00023122"/>
    </source>
</evidence>
<dbReference type="CDD" id="cd00381">
    <property type="entry name" value="IMPDH"/>
    <property type="match status" value="1"/>
</dbReference>
<feature type="active site" description="Proton acceptor" evidence="13 14">
    <location>
        <position position="401"/>
    </location>
</feature>
<feature type="binding site" evidence="13">
    <location>
        <position position="303"/>
    </location>
    <ligand>
        <name>IMP</name>
        <dbReference type="ChEBI" id="CHEBI:58053"/>
    </ligand>
</feature>
<evidence type="ECO:0000256" key="4">
    <source>
        <dbReference type="ARBA" id="ARBA00022723"/>
    </source>
</evidence>
<evidence type="ECO:0000256" key="8">
    <source>
        <dbReference type="ARBA" id="ARBA00022958"/>
    </source>
</evidence>
<dbReference type="InterPro" id="IPR000644">
    <property type="entry name" value="CBS_dom"/>
</dbReference>
<keyword evidence="11 17" id="KW-0129">CBS domain</keyword>
<dbReference type="Gene3D" id="3.20.20.70">
    <property type="entry name" value="Aldolase class I"/>
    <property type="match status" value="1"/>
</dbReference>
<dbReference type="GO" id="GO:0003938">
    <property type="term" value="F:IMP dehydrogenase activity"/>
    <property type="evidence" value="ECO:0007669"/>
    <property type="project" value="UniProtKB-UniRule"/>
</dbReference>
<keyword evidence="7 13" id="KW-0658">Purine biosynthesis</keyword>
<protein>
    <recommendedName>
        <fullName evidence="13 19">Inosine-5'-monophosphate dehydrogenase</fullName>
        <shortName evidence="13">IMP dehydrogenase</shortName>
        <shortName evidence="13">IMPD</shortName>
        <shortName evidence="13">IMPDH</shortName>
        <ecNumber evidence="13 19">1.1.1.205</ecNumber>
    </recommendedName>
</protein>
<dbReference type="FunFam" id="3.20.20.70:FF:000003">
    <property type="entry name" value="GMP reductase"/>
    <property type="match status" value="1"/>
</dbReference>
<feature type="binding site" description="in other chain" evidence="13 16">
    <location>
        <position position="305"/>
    </location>
    <ligand>
        <name>K(+)</name>
        <dbReference type="ChEBI" id="CHEBI:29103"/>
        <note>ligand shared between two tetrameric partners</note>
    </ligand>
</feature>
<keyword evidence="5" id="KW-0677">Repeat</keyword>
<dbReference type="GO" id="GO:0046872">
    <property type="term" value="F:metal ion binding"/>
    <property type="evidence" value="ECO:0007669"/>
    <property type="project" value="UniProtKB-UniRule"/>
</dbReference>